<evidence type="ECO:0000256" key="7">
    <source>
        <dbReference type="ARBA" id="ARBA00022692"/>
    </source>
</evidence>
<evidence type="ECO:0000256" key="11">
    <source>
        <dbReference type="ARBA" id="ARBA00023065"/>
    </source>
</evidence>
<feature type="transmembrane region" description="Helical" evidence="14">
    <location>
        <begin position="415"/>
        <end position="434"/>
    </location>
</feature>
<keyword evidence="19" id="KW-1185">Reference proteome</keyword>
<dbReference type="InterPro" id="IPR050794">
    <property type="entry name" value="CPA2_transporter"/>
</dbReference>
<name>A0A0E0L3Y7_ORYPU</name>
<keyword evidence="11" id="KW-0406">Ion transport</keyword>
<feature type="transmembrane region" description="Helical" evidence="14">
    <location>
        <begin position="72"/>
        <end position="93"/>
    </location>
</feature>
<evidence type="ECO:0000256" key="3">
    <source>
        <dbReference type="ARBA" id="ARBA00004141"/>
    </source>
</evidence>
<reference evidence="18" key="2">
    <citation type="submission" date="2018-05" db="EMBL/GenBank/DDBJ databases">
        <title>OpunRS2 (Oryza punctata Reference Sequence Version 2).</title>
        <authorList>
            <person name="Zhang J."/>
            <person name="Kudrna D."/>
            <person name="Lee S."/>
            <person name="Talag J."/>
            <person name="Welchert J."/>
            <person name="Wing R.A."/>
        </authorList>
    </citation>
    <scope>NUCLEOTIDE SEQUENCE [LARGE SCALE GENOMIC DNA]</scope>
</reference>
<keyword evidence="6" id="KW-0633">Potassium transport</keyword>
<sequence>MAGAPILQAAAAAGGTAGAVPLIKNATSQMSRGAGAGNGTAGSGAGAVVCYSPMMVTAYGIWQGVSPLDFSLPLFILQVSIIVATTRLLVILLKPFRQPRVIAEILAGVILGPSVMGQVSTWAGTVFPERSLLTLETVAHMGLLYFLFLVGLEMDVNTIRRSGKKALIIAVAGMALPFCIGTATSFIFRHQVSKNVHQASFLLFLGVALSVTAFPVLARILAEIKLLNSDLGRIAMSAAIVNDMCAWILLALAIAISEVNSSAFSSLWVLLAGVTFVLACFYVVRPLMWWIIRRVPEGETIGDVHVTLILTGVMVAGVCTDAIGIHSVFGAFVYGLVIPSGPLGVVLIEKLEDFVTGLLLPLFFAISGLRTNVTKVRDPITVGLLVLVFVMASFAKIMGTILIAVSYTMTFRDGVALGFLMNTRGLVEMIVLNIGRDKEVLDDESFAVMVLVSVAMTALVTPVVTSVYRPARRLIGYKRRNLQRSKHDAELRMLACVHTTRNVPSIISLLELSNPTKRSPIFIYALHLVELTGRASNMLAAHHSASNPSRGAGGSLPGASDHIFNAFENYEEMVGGVSVQALTAVSPYQTMHEDVCVLAEDKHVSLIVLPFHKQQTVDGGMEPINASLRGFNESILASAPCSVGILVDRGLSAAAARMAAVHHVALLFFGGPDDREGLAYAWRMVENPGVCLTIVRFIPPGYTAPAISPPQPPVPAAHSRAINVVPEVAKSERQMDEEYLNEFRSRNLGNGAILYVEQVVANSEETLAAIRNQLDNAHELYIVGRHPGEASSPLTSALTEWMESPELGPIGDILVSSEFSKMVSVLVMQQYVITAPLPPPVALAGPSTDDPVRQYLTNANQRPSVALGGNQMGAAGRGGWSGGAGGY</sequence>
<evidence type="ECO:0000256" key="13">
    <source>
        <dbReference type="ARBA" id="ARBA00038341"/>
    </source>
</evidence>
<evidence type="ECO:0000256" key="10">
    <source>
        <dbReference type="ARBA" id="ARBA00022989"/>
    </source>
</evidence>
<dbReference type="Gramene" id="OPUNC05G18360.1">
    <property type="protein sequence ID" value="OPUNC05G18360.1"/>
    <property type="gene ID" value="OPUNC05G18360"/>
</dbReference>
<feature type="transmembrane region" description="Helical" evidence="14">
    <location>
        <begin position="385"/>
        <end position="409"/>
    </location>
</feature>
<evidence type="ECO:0000256" key="8">
    <source>
        <dbReference type="ARBA" id="ARBA00022946"/>
    </source>
</evidence>
<feature type="domain" description="Cation/H(+) antiporter C-terminal" evidence="17">
    <location>
        <begin position="733"/>
        <end position="832"/>
    </location>
</feature>
<dbReference type="GO" id="GO:0006813">
    <property type="term" value="P:potassium ion transport"/>
    <property type="evidence" value="ECO:0007669"/>
    <property type="project" value="UniProtKB-KW"/>
</dbReference>
<feature type="transmembrane region" description="Helical" evidence="14">
    <location>
        <begin position="200"/>
        <end position="222"/>
    </location>
</feature>
<evidence type="ECO:0000256" key="2">
    <source>
        <dbReference type="ARBA" id="ARBA00004119"/>
    </source>
</evidence>
<feature type="transmembrane region" description="Helical" evidence="14">
    <location>
        <begin position="446"/>
        <end position="468"/>
    </location>
</feature>
<keyword evidence="10 14" id="KW-1133">Transmembrane helix</keyword>
<dbReference type="FunFam" id="1.20.1530.20:FF:000003">
    <property type="entry name" value="Cation/H(+) antiporter 15"/>
    <property type="match status" value="1"/>
</dbReference>
<evidence type="ECO:0000256" key="9">
    <source>
        <dbReference type="ARBA" id="ARBA00022958"/>
    </source>
</evidence>
<dbReference type="Pfam" id="PF00999">
    <property type="entry name" value="Na_H_Exchanger"/>
    <property type="match status" value="1"/>
</dbReference>
<feature type="transmembrane region" description="Helical" evidence="14">
    <location>
        <begin position="304"/>
        <end position="334"/>
    </location>
</feature>
<dbReference type="GO" id="GO:1902600">
    <property type="term" value="P:proton transmembrane transport"/>
    <property type="evidence" value="ECO:0007669"/>
    <property type="project" value="InterPro"/>
</dbReference>
<dbReference type="HOGENOM" id="CLU_005126_6_2_1"/>
<evidence type="ECO:0000256" key="4">
    <source>
        <dbReference type="ARBA" id="ARBA00022448"/>
    </source>
</evidence>
<dbReference type="eggNOG" id="KOG1650">
    <property type="taxonomic scope" value="Eukaryota"/>
</dbReference>
<dbReference type="InterPro" id="IPR038770">
    <property type="entry name" value="Na+/solute_symporter_sf"/>
</dbReference>
<keyword evidence="12 14" id="KW-0472">Membrane</keyword>
<dbReference type="Pfam" id="PF23259">
    <property type="entry name" value="CHX17_C"/>
    <property type="match status" value="2"/>
</dbReference>
<feature type="domain" description="Cation/H+ exchanger transmembrane" evidence="15">
    <location>
        <begin position="87"/>
        <end position="465"/>
    </location>
</feature>
<dbReference type="InterPro" id="IPR006153">
    <property type="entry name" value="Cation/H_exchanger_TM"/>
</dbReference>
<evidence type="ECO:0000313" key="18">
    <source>
        <dbReference type="EnsemblPlants" id="OPUNC05G18360.1"/>
    </source>
</evidence>
<keyword evidence="8" id="KW-0809">Transit peptide</keyword>
<evidence type="ECO:0000256" key="1">
    <source>
        <dbReference type="ARBA" id="ARBA00003198"/>
    </source>
</evidence>
<evidence type="ECO:0000256" key="6">
    <source>
        <dbReference type="ARBA" id="ARBA00022538"/>
    </source>
</evidence>
<proteinExistence type="inferred from homology"/>
<evidence type="ECO:0000259" key="17">
    <source>
        <dbReference type="Pfam" id="PF23259"/>
    </source>
</evidence>
<feature type="transmembrane region" description="Helical" evidence="14">
    <location>
        <begin position="166"/>
        <end position="188"/>
    </location>
</feature>
<dbReference type="InterPro" id="IPR057291">
    <property type="entry name" value="CHX17_2nd"/>
</dbReference>
<dbReference type="Proteomes" id="UP000026962">
    <property type="component" value="Chromosome 5"/>
</dbReference>
<dbReference type="Gene3D" id="1.20.1530.20">
    <property type="match status" value="1"/>
</dbReference>
<evidence type="ECO:0000256" key="5">
    <source>
        <dbReference type="ARBA" id="ARBA00022449"/>
    </source>
</evidence>
<reference evidence="18" key="1">
    <citation type="submission" date="2015-04" db="UniProtKB">
        <authorList>
            <consortium name="EnsemblPlants"/>
        </authorList>
    </citation>
    <scope>IDENTIFICATION</scope>
</reference>
<dbReference type="OMA" id="QVSTWAV"/>
<dbReference type="GO" id="GO:0009941">
    <property type="term" value="C:chloroplast envelope"/>
    <property type="evidence" value="ECO:0007669"/>
    <property type="project" value="UniProtKB-SubCell"/>
</dbReference>
<feature type="domain" description="Cation/H(+) antiporter C-terminal" evidence="17">
    <location>
        <begin position="664"/>
        <end position="697"/>
    </location>
</feature>
<dbReference type="PANTHER" id="PTHR32468">
    <property type="entry name" value="CATION/H + ANTIPORTER"/>
    <property type="match status" value="1"/>
</dbReference>
<dbReference type="GO" id="GO:0006885">
    <property type="term" value="P:regulation of pH"/>
    <property type="evidence" value="ECO:0007669"/>
    <property type="project" value="TreeGrafter"/>
</dbReference>
<dbReference type="AlphaFoldDB" id="A0A0E0L3Y7"/>
<dbReference type="PANTHER" id="PTHR32468:SF164">
    <property type="entry name" value="OS05G0485000 PROTEIN"/>
    <property type="match status" value="1"/>
</dbReference>
<feature type="transmembrane region" description="Helical" evidence="14">
    <location>
        <begin position="268"/>
        <end position="292"/>
    </location>
</feature>
<keyword evidence="7 14" id="KW-0812">Transmembrane</keyword>
<dbReference type="EnsemblPlants" id="OPUNC05G18360.1">
    <property type="protein sequence ID" value="OPUNC05G18360.1"/>
    <property type="gene ID" value="OPUNC05G18360"/>
</dbReference>
<dbReference type="InterPro" id="IPR057290">
    <property type="entry name" value="CHX17_C"/>
</dbReference>
<comment type="similarity">
    <text evidence="13">Belongs to the monovalent cation:proton antiporter 2 (CPA2) transporter (TC 2.A.37) family. CHX (TC 2.A.37.4) subfamily.</text>
</comment>
<keyword evidence="9" id="KW-0630">Potassium</keyword>
<protein>
    <submittedName>
        <fullName evidence="18">Uncharacterized protein</fullName>
    </submittedName>
</protein>
<comment type="function">
    <text evidence="1">May function as sodium-coupled metabolite transporter across the chloroplast envelope.</text>
</comment>
<dbReference type="GO" id="GO:0012505">
    <property type="term" value="C:endomembrane system"/>
    <property type="evidence" value="ECO:0007669"/>
    <property type="project" value="TreeGrafter"/>
</dbReference>
<evidence type="ECO:0000256" key="14">
    <source>
        <dbReference type="SAM" id="Phobius"/>
    </source>
</evidence>
<dbReference type="Pfam" id="PF23256">
    <property type="entry name" value="CHX17_2nd"/>
    <property type="match status" value="1"/>
</dbReference>
<keyword evidence="4" id="KW-0813">Transport</keyword>
<feature type="domain" description="Cation/H(+) antiporter central" evidence="16">
    <location>
        <begin position="521"/>
        <end position="656"/>
    </location>
</feature>
<evidence type="ECO:0000256" key="12">
    <source>
        <dbReference type="ARBA" id="ARBA00023136"/>
    </source>
</evidence>
<feature type="transmembrane region" description="Helical" evidence="14">
    <location>
        <begin position="105"/>
        <end position="125"/>
    </location>
</feature>
<organism evidence="18">
    <name type="scientific">Oryza punctata</name>
    <name type="common">Red rice</name>
    <dbReference type="NCBI Taxonomy" id="4537"/>
    <lineage>
        <taxon>Eukaryota</taxon>
        <taxon>Viridiplantae</taxon>
        <taxon>Streptophyta</taxon>
        <taxon>Embryophyta</taxon>
        <taxon>Tracheophyta</taxon>
        <taxon>Spermatophyta</taxon>
        <taxon>Magnoliopsida</taxon>
        <taxon>Liliopsida</taxon>
        <taxon>Poales</taxon>
        <taxon>Poaceae</taxon>
        <taxon>BOP clade</taxon>
        <taxon>Oryzoideae</taxon>
        <taxon>Oryzeae</taxon>
        <taxon>Oryzinae</taxon>
        <taxon>Oryza</taxon>
    </lineage>
</organism>
<accession>A0A0E0L3Y7</accession>
<dbReference type="GO" id="GO:0015297">
    <property type="term" value="F:antiporter activity"/>
    <property type="evidence" value="ECO:0007669"/>
    <property type="project" value="UniProtKB-KW"/>
</dbReference>
<evidence type="ECO:0000313" key="19">
    <source>
        <dbReference type="Proteomes" id="UP000026962"/>
    </source>
</evidence>
<evidence type="ECO:0000259" key="15">
    <source>
        <dbReference type="Pfam" id="PF00999"/>
    </source>
</evidence>
<feature type="transmembrane region" description="Helical" evidence="14">
    <location>
        <begin position="354"/>
        <end position="373"/>
    </location>
</feature>
<feature type="transmembrane region" description="Helical" evidence="14">
    <location>
        <begin position="137"/>
        <end position="154"/>
    </location>
</feature>
<comment type="subcellular location">
    <subcellularLocation>
        <location evidence="3">Membrane</location>
        <topology evidence="3">Multi-pass membrane protein</topology>
    </subcellularLocation>
    <subcellularLocation>
        <location evidence="2">Plastid</location>
        <location evidence="2">Chloroplast envelope</location>
    </subcellularLocation>
</comment>
<evidence type="ECO:0000259" key="16">
    <source>
        <dbReference type="Pfam" id="PF23256"/>
    </source>
</evidence>
<dbReference type="GO" id="GO:0016020">
    <property type="term" value="C:membrane"/>
    <property type="evidence" value="ECO:0007669"/>
    <property type="project" value="UniProtKB-SubCell"/>
</dbReference>
<keyword evidence="5" id="KW-0050">Antiport</keyword>
<feature type="transmembrane region" description="Helical" evidence="14">
    <location>
        <begin position="234"/>
        <end position="256"/>
    </location>
</feature>